<keyword evidence="2" id="KW-0472">Membrane</keyword>
<dbReference type="AlphaFoldDB" id="E6UIQ1"/>
<organism evidence="4 5">
    <name type="scientific">Ruminococcus albus (strain ATCC 27210 / DSM 20455 / JCM 14654 / NCDO 2250 / 7)</name>
    <dbReference type="NCBI Taxonomy" id="697329"/>
    <lineage>
        <taxon>Bacteria</taxon>
        <taxon>Bacillati</taxon>
        <taxon>Bacillota</taxon>
        <taxon>Clostridia</taxon>
        <taxon>Eubacteriales</taxon>
        <taxon>Oscillospiraceae</taxon>
        <taxon>Ruminococcus</taxon>
    </lineage>
</organism>
<dbReference type="OrthoDB" id="9808602at2"/>
<feature type="transmembrane region" description="Helical" evidence="2">
    <location>
        <begin position="7"/>
        <end position="28"/>
    </location>
</feature>
<name>E6UIQ1_RUMA7</name>
<evidence type="ECO:0000313" key="4">
    <source>
        <dbReference type="EMBL" id="ADU21353.1"/>
    </source>
</evidence>
<feature type="transmembrane region" description="Helical" evidence="2">
    <location>
        <begin position="61"/>
        <end position="81"/>
    </location>
</feature>
<dbReference type="KEGG" id="ral:Rumal_0824"/>
<keyword evidence="4" id="KW-0808">Transferase</keyword>
<dbReference type="RefSeq" id="WP_013497535.1">
    <property type="nucleotide sequence ID" value="NC_014833.1"/>
</dbReference>
<protein>
    <submittedName>
        <fullName evidence="4">Sugar transferase</fullName>
    </submittedName>
</protein>
<dbReference type="Proteomes" id="UP000006919">
    <property type="component" value="Chromosome"/>
</dbReference>
<evidence type="ECO:0000313" key="5">
    <source>
        <dbReference type="Proteomes" id="UP000006919"/>
    </source>
</evidence>
<dbReference type="STRING" id="697329.Rumal_0824"/>
<dbReference type="HOGENOM" id="CLU_024920_1_4_9"/>
<dbReference type="EMBL" id="CP002403">
    <property type="protein sequence ID" value="ADU21353.1"/>
    <property type="molecule type" value="Genomic_DNA"/>
</dbReference>
<keyword evidence="2" id="KW-0812">Transmembrane</keyword>
<dbReference type="InterPro" id="IPR003362">
    <property type="entry name" value="Bact_transf"/>
</dbReference>
<sequence precursor="true">MNKFLKPFFKIAGCITVLSTMVAGVAFIEERIEELKNYGKELKHKTYGVYEKFIKRPLDCFLSTGALIVFSPILAVIAFLVKTKLGSPVLFTQERPGKDEKIFKLYKFRTMTDARDENGELLPDDIRLTKFGKALRATSLDELPELINIVKGDMAVVGPRPLLVRDMVFMTLEQRKRHNVTPGLTGLAQVNGRNDILWEDKLVYDVKYIDDGITFKGDVKIVLDTVMKVFKSEGITERDMVTAMDLGDYLLHSGVIKQNEYEKKQLEAKELIGKCQIGDF</sequence>
<feature type="domain" description="Bacterial sugar transferase" evidence="3">
    <location>
        <begin position="55"/>
        <end position="231"/>
    </location>
</feature>
<dbReference type="Pfam" id="PF02397">
    <property type="entry name" value="Bac_transf"/>
    <property type="match status" value="1"/>
</dbReference>
<dbReference type="GO" id="GO:0016780">
    <property type="term" value="F:phosphotransferase activity, for other substituted phosphate groups"/>
    <property type="evidence" value="ECO:0007669"/>
    <property type="project" value="TreeGrafter"/>
</dbReference>
<dbReference type="eggNOG" id="COG2148">
    <property type="taxonomic scope" value="Bacteria"/>
</dbReference>
<comment type="similarity">
    <text evidence="1">Belongs to the bacterial sugar transferase family.</text>
</comment>
<reference evidence="4 5" key="1">
    <citation type="journal article" date="2011" name="J. Bacteriol.">
        <title>Complete genome of the cellulolytic ruminal bacterium Ruminococcus albus 7.</title>
        <authorList>
            <person name="Suen G."/>
            <person name="Stevenson D.M."/>
            <person name="Bruce D.C."/>
            <person name="Chertkov O."/>
            <person name="Copeland A."/>
            <person name="Cheng J.F."/>
            <person name="Detter C."/>
            <person name="Detter J.C."/>
            <person name="Goodwin L.A."/>
            <person name="Han C.S."/>
            <person name="Hauser L.J."/>
            <person name="Ivanova N.N."/>
            <person name="Kyrpides N.C."/>
            <person name="Land M.L."/>
            <person name="Lapidus A."/>
            <person name="Lucas S."/>
            <person name="Ovchinnikova G."/>
            <person name="Pitluck S."/>
            <person name="Tapia R."/>
            <person name="Woyke T."/>
            <person name="Boyum J."/>
            <person name="Mead D."/>
            <person name="Weimer P.J."/>
        </authorList>
    </citation>
    <scope>NUCLEOTIDE SEQUENCE [LARGE SCALE GENOMIC DNA]</scope>
    <source>
        <strain evidence="5">ATCC 27210 / DSM 20455 / JCM 14654 / NCDO 2250 / 7</strain>
    </source>
</reference>
<evidence type="ECO:0000256" key="1">
    <source>
        <dbReference type="ARBA" id="ARBA00006464"/>
    </source>
</evidence>
<dbReference type="PANTHER" id="PTHR30576">
    <property type="entry name" value="COLANIC BIOSYNTHESIS UDP-GLUCOSE LIPID CARRIER TRANSFERASE"/>
    <property type="match status" value="1"/>
</dbReference>
<dbReference type="PANTHER" id="PTHR30576:SF8">
    <property type="entry name" value="UNDECAPRENYL-PHOSPHATE GALACTOSE PHOSPHOTRANSFERASE"/>
    <property type="match status" value="1"/>
</dbReference>
<gene>
    <name evidence="4" type="ordered locus">Rumal_0824</name>
</gene>
<proteinExistence type="inferred from homology"/>
<keyword evidence="2" id="KW-1133">Transmembrane helix</keyword>
<evidence type="ECO:0000259" key="3">
    <source>
        <dbReference type="Pfam" id="PF02397"/>
    </source>
</evidence>
<accession>E6UIQ1</accession>
<evidence type="ECO:0000256" key="2">
    <source>
        <dbReference type="SAM" id="Phobius"/>
    </source>
</evidence>